<evidence type="ECO:0000313" key="2">
    <source>
        <dbReference type="EMBL" id="MDU0339085.1"/>
    </source>
</evidence>
<dbReference type="InterPro" id="IPR003593">
    <property type="entry name" value="AAA+_ATPase"/>
</dbReference>
<feature type="domain" description="AAA+ ATPase" evidence="1">
    <location>
        <begin position="22"/>
        <end position="266"/>
    </location>
</feature>
<proteinExistence type="predicted"/>
<protein>
    <submittedName>
        <fullName evidence="2">AAA family ATPase</fullName>
    </submittedName>
</protein>
<dbReference type="Proteomes" id="UP001254257">
    <property type="component" value="Unassembled WGS sequence"/>
</dbReference>
<reference evidence="2 3" key="1">
    <citation type="submission" date="2023-09" db="EMBL/GenBank/DDBJ databases">
        <title>Whole genome shotgun sequencing (WGS) of Bosea sp. ZW T0_25, isolated from stored onions (Allium cepa).</title>
        <authorList>
            <person name="Stoll D.A."/>
            <person name="Huch M."/>
        </authorList>
    </citation>
    <scope>NUCLEOTIDE SEQUENCE [LARGE SCALE GENOMIC DNA]</scope>
    <source>
        <strain evidence="2 3">ZW T0_25</strain>
    </source>
</reference>
<dbReference type="RefSeq" id="WP_316017004.1">
    <property type="nucleotide sequence ID" value="NZ_JAWDID010000004.1"/>
</dbReference>
<dbReference type="InterPro" id="IPR027417">
    <property type="entry name" value="P-loop_NTPase"/>
</dbReference>
<sequence length="499" mass="56616">MPGIIRINDLRNIKKLHFVIPDRGVWLLTAGNGAGKTSLLACLRRIGHPNAFPVHFASSLRSSRLDNHSEGSVTYEINGAAVEYAYRGERWTPRPRSNANLFERFGYASVIYIGASAERITPRPEDFDTRHIRSASSVIIDAANDIFDTEKFSMLRTINLARGTGNEAFVLSLGGSPIAYHSEKHFSLGELCVLKLLRILSQVSNNSMIIVDELEMALHPRAQVKLLRYLEAQARLKSLTVIFSTHSVTLLKTINRRQIIYLDKQDDGETKPIVGCYPTYAIGNIAADEETLPDIMLYVEDVFARDVLTAFFEMFANERFQDPTERPTTKIIPVGGFKEVVAFLDRNRSVLPDRVVQKAILDEDVSSETLLTWRQGNNHSQLAKFQRLEHDIAFLPFTPEVGLMNYISGNQAVFEQRLRERCADNQLRIGSIARRYDRTLQGSRLRDAAKNSKDELLRYIEQRTQRSEDVAREILSGIFAQLAWLQYRSDFMPLFGAMV</sequence>
<dbReference type="InterPro" id="IPR051396">
    <property type="entry name" value="Bact_Antivir_Def_Nuclease"/>
</dbReference>
<dbReference type="InterPro" id="IPR003959">
    <property type="entry name" value="ATPase_AAA_core"/>
</dbReference>
<organism evidence="2 3">
    <name type="scientific">Bosea rubneri</name>
    <dbReference type="NCBI Taxonomy" id="3075434"/>
    <lineage>
        <taxon>Bacteria</taxon>
        <taxon>Pseudomonadati</taxon>
        <taxon>Pseudomonadota</taxon>
        <taxon>Alphaproteobacteria</taxon>
        <taxon>Hyphomicrobiales</taxon>
        <taxon>Boseaceae</taxon>
        <taxon>Bosea</taxon>
    </lineage>
</organism>
<comment type="caution">
    <text evidence="2">The sequence shown here is derived from an EMBL/GenBank/DDBJ whole genome shotgun (WGS) entry which is preliminary data.</text>
</comment>
<evidence type="ECO:0000259" key="1">
    <source>
        <dbReference type="SMART" id="SM00382"/>
    </source>
</evidence>
<dbReference type="CDD" id="cd00267">
    <property type="entry name" value="ABC_ATPase"/>
    <property type="match status" value="1"/>
</dbReference>
<keyword evidence="3" id="KW-1185">Reference proteome</keyword>
<dbReference type="SUPFAM" id="SSF52540">
    <property type="entry name" value="P-loop containing nucleoside triphosphate hydrolases"/>
    <property type="match status" value="1"/>
</dbReference>
<dbReference type="PANTHER" id="PTHR43581">
    <property type="entry name" value="ATP/GTP PHOSPHATASE"/>
    <property type="match status" value="1"/>
</dbReference>
<dbReference type="Gene3D" id="3.40.50.300">
    <property type="entry name" value="P-loop containing nucleotide triphosphate hydrolases"/>
    <property type="match status" value="1"/>
</dbReference>
<dbReference type="EMBL" id="JAWDID010000004">
    <property type="protein sequence ID" value="MDU0339085.1"/>
    <property type="molecule type" value="Genomic_DNA"/>
</dbReference>
<name>A0ABU3S2R2_9HYPH</name>
<evidence type="ECO:0000313" key="3">
    <source>
        <dbReference type="Proteomes" id="UP001254257"/>
    </source>
</evidence>
<dbReference type="Pfam" id="PF13304">
    <property type="entry name" value="AAA_21"/>
    <property type="match status" value="1"/>
</dbReference>
<dbReference type="PANTHER" id="PTHR43581:SF2">
    <property type="entry name" value="EXCINUCLEASE ATPASE SUBUNIT"/>
    <property type="match status" value="1"/>
</dbReference>
<dbReference type="SMART" id="SM00382">
    <property type="entry name" value="AAA"/>
    <property type="match status" value="1"/>
</dbReference>
<accession>A0ABU3S2R2</accession>
<gene>
    <name evidence="2" type="ORF">RKE40_04315</name>
</gene>